<evidence type="ECO:0000313" key="4">
    <source>
        <dbReference type="Proteomes" id="UP000242525"/>
    </source>
</evidence>
<evidence type="ECO:0000256" key="1">
    <source>
        <dbReference type="ARBA" id="ARBA00024863"/>
    </source>
</evidence>
<protein>
    <recommendedName>
        <fullName evidence="2">ELMO domain-containing protein</fullName>
    </recommendedName>
</protein>
<dbReference type="OrthoDB" id="28413at2759"/>
<evidence type="ECO:0000313" key="3">
    <source>
        <dbReference type="EMBL" id="CDO52488.1"/>
    </source>
</evidence>
<dbReference type="Gene3D" id="2.30.29.30">
    <property type="entry name" value="Pleckstrin-homology domain (PH domain)/Phosphotyrosine-binding domain (PTB)"/>
    <property type="match status" value="1"/>
</dbReference>
<dbReference type="InterPro" id="IPR001849">
    <property type="entry name" value="PH_domain"/>
</dbReference>
<evidence type="ECO:0000259" key="2">
    <source>
        <dbReference type="PROSITE" id="PS51335"/>
    </source>
</evidence>
<dbReference type="EMBL" id="CCBN010000003">
    <property type="protein sequence ID" value="CDO52488.1"/>
    <property type="molecule type" value="Genomic_DNA"/>
</dbReference>
<dbReference type="Pfam" id="PF04727">
    <property type="entry name" value="ELMO_CED12"/>
    <property type="match status" value="1"/>
</dbReference>
<proteinExistence type="predicted"/>
<accession>A0A0J9X4X7</accession>
<gene>
    <name evidence="3" type="ORF">BN980_GECA03s02716g</name>
</gene>
<dbReference type="AlphaFoldDB" id="A0A0J9X4X7"/>
<feature type="domain" description="ELMO" evidence="2">
    <location>
        <begin position="246"/>
        <end position="472"/>
    </location>
</feature>
<dbReference type="InterPro" id="IPR006816">
    <property type="entry name" value="ELMO_dom"/>
</dbReference>
<dbReference type="InterPro" id="IPR011993">
    <property type="entry name" value="PH-like_dom_sf"/>
</dbReference>
<dbReference type="Pfam" id="PF11841">
    <property type="entry name" value="ELMO_ARM"/>
    <property type="match status" value="1"/>
</dbReference>
<keyword evidence="4" id="KW-1185">Reference proteome</keyword>
<reference evidence="3" key="1">
    <citation type="submission" date="2014-03" db="EMBL/GenBank/DDBJ databases">
        <authorList>
            <person name="Casaregola S."/>
        </authorList>
    </citation>
    <scope>NUCLEOTIDE SEQUENCE [LARGE SCALE GENOMIC DNA]</scope>
    <source>
        <strain evidence="3">CLIB 918</strain>
    </source>
</reference>
<dbReference type="InterPro" id="IPR024574">
    <property type="entry name" value="ELMO_ARM"/>
</dbReference>
<name>A0A0J9X4X7_GEOCN</name>
<dbReference type="Proteomes" id="UP000242525">
    <property type="component" value="Unassembled WGS sequence"/>
</dbReference>
<comment type="function">
    <text evidence="1">Involved in cytoskeletal rearrangements required for phagocytosis of apoptotic cells and cell motility. Acts in association with DOCK1 and CRK. Was initially proposed to be required in complex with DOCK1 to activate Rac Rho small GTPases. May enhance the guanine nucleotide exchange factor (GEF) activity of DOCK1.</text>
</comment>
<dbReference type="STRING" id="1173061.A0A0J9X4X7"/>
<organism evidence="3 4">
    <name type="scientific">Geotrichum candidum</name>
    <name type="common">Oospora lactis</name>
    <name type="synonym">Dipodascus geotrichum</name>
    <dbReference type="NCBI Taxonomy" id="1173061"/>
    <lineage>
        <taxon>Eukaryota</taxon>
        <taxon>Fungi</taxon>
        <taxon>Dikarya</taxon>
        <taxon>Ascomycota</taxon>
        <taxon>Saccharomycotina</taxon>
        <taxon>Dipodascomycetes</taxon>
        <taxon>Dipodascales</taxon>
        <taxon>Dipodascaceae</taxon>
        <taxon>Geotrichum</taxon>
    </lineage>
</organism>
<comment type="caution">
    <text evidence="3">The sequence shown here is derived from an EMBL/GenBank/DDBJ whole genome shotgun (WGS) entry which is preliminary data.</text>
</comment>
<dbReference type="Pfam" id="PF16457">
    <property type="entry name" value="PH_12"/>
    <property type="match status" value="1"/>
</dbReference>
<sequence>MLPHLNESRLKGSYYTSTSLASSTRSNINQNADNALRILNDSDKLMADPKQTATALLAVKYGIFESADTNLSYNLMALSKLLSDHPSAWNVVDQSLIDKITQIAIVIDQPTNVICPALSVLTLITLDIDNIAAKSNFGSLEQSIASHPEFIESLVSRLLSSNVQIIHAALQLINATLLRLVLTRPDTASPYFDQLRDAGLLRYASQLFENKPLAASCSPQLYDLQELIRAIFAQNKQIDVDISDHLHLTSYKQMESMVTTLIGTNQSNNVDWQRTGLSEGQDPVTEINNSLKWAGIQDFTDFLSQDEMVFKKMYLEHLAFAPPNSRFPLILASLAVSEIMFDIFGVNEFKKDYFNVMPESFIPAPYAIHDISPSASTASLTGPKVSSSMLSPSTSVSETLNTTTRVAKAGANSSVESELAKLGKLRPLIFDWGLLHSAGIVNFLRLWLVSSAQKEDFENIIEVVRVLFAQAIPNSDFSTVSIDSVVSKLDTLSYADIRALQLQNVEEELNSHWGMEIRSLHNQFHQESYDFVKEQRIRLLLRGEWFYIDNPTQPPPTNSKSRLSTGSTAGVAAPTSRRYFVALSPSLNTLHYSEYPKKLDEYPAVDALTRTVDLSTITKVIVTSLTPKTHQPKNRLRVNLQSRTNYSKISLVSTGSRENSTLNFYIDTPEKAAAWGDGLLMLKNKPYQSTETKKYIDMFAETKLRLQMMHITPDDLEFAVKHPIFEKDYESVQTSDDFYFL</sequence>
<dbReference type="PROSITE" id="PS51335">
    <property type="entry name" value="ELMO"/>
    <property type="match status" value="1"/>
</dbReference>